<evidence type="ECO:0000256" key="10">
    <source>
        <dbReference type="ARBA" id="ARBA00022840"/>
    </source>
</evidence>
<dbReference type="Gene3D" id="3.40.50.1260">
    <property type="entry name" value="Phosphoglycerate kinase, N-terminal domain"/>
    <property type="match status" value="2"/>
</dbReference>
<dbReference type="EC" id="2.7.2.3" evidence="5 12"/>
<comment type="similarity">
    <text evidence="3 12 15">Belongs to the phosphoglycerate kinase family.</text>
</comment>
<dbReference type="RefSeq" id="WP_013506839.1">
    <property type="nucleotide sequence ID" value="NC_014836.1"/>
</dbReference>
<dbReference type="GO" id="GO:0005524">
    <property type="term" value="F:ATP binding"/>
    <property type="evidence" value="ECO:0007669"/>
    <property type="project" value="UniProtKB-KW"/>
</dbReference>
<evidence type="ECO:0000256" key="8">
    <source>
        <dbReference type="ARBA" id="ARBA00022741"/>
    </source>
</evidence>
<dbReference type="AlphaFoldDB" id="E6W3T2"/>
<feature type="binding site" evidence="12">
    <location>
        <position position="151"/>
    </location>
    <ligand>
        <name>substrate</name>
    </ligand>
</feature>
<keyword evidence="10 12" id="KW-0067">ATP-binding</keyword>
<feature type="binding site" evidence="13">
    <location>
        <position position="151"/>
    </location>
    <ligand>
        <name>(2R)-3-phosphoglycerate</name>
        <dbReference type="ChEBI" id="CHEBI:58272"/>
    </ligand>
</feature>
<feature type="binding site" evidence="12 14">
    <location>
        <position position="324"/>
    </location>
    <ligand>
        <name>ATP</name>
        <dbReference type="ChEBI" id="CHEBI:30616"/>
    </ligand>
</feature>
<dbReference type="SUPFAM" id="SSF53748">
    <property type="entry name" value="Phosphoglycerate kinase"/>
    <property type="match status" value="1"/>
</dbReference>
<proteinExistence type="inferred from homology"/>
<keyword evidence="8 12" id="KW-0547">Nucleotide-binding</keyword>
<dbReference type="GO" id="GO:0043531">
    <property type="term" value="F:ADP binding"/>
    <property type="evidence" value="ECO:0007669"/>
    <property type="project" value="TreeGrafter"/>
</dbReference>
<dbReference type="PANTHER" id="PTHR11406">
    <property type="entry name" value="PHOSPHOGLYCERATE KINASE"/>
    <property type="match status" value="1"/>
</dbReference>
<keyword evidence="7 12" id="KW-0808">Transferase</keyword>
<feature type="binding site" evidence="12 14">
    <location>
        <position position="202"/>
    </location>
    <ligand>
        <name>ATP</name>
        <dbReference type="ChEBI" id="CHEBI:30616"/>
    </ligand>
</feature>
<organism evidence="16 17">
    <name type="scientific">Desulfurispirillum indicum (strain ATCC BAA-1389 / DSM 22839 / S5)</name>
    <dbReference type="NCBI Taxonomy" id="653733"/>
    <lineage>
        <taxon>Bacteria</taxon>
        <taxon>Pseudomonadati</taxon>
        <taxon>Chrysiogenota</taxon>
        <taxon>Chrysiogenia</taxon>
        <taxon>Chrysiogenales</taxon>
        <taxon>Chrysiogenaceae</taxon>
        <taxon>Desulfurispirillum</taxon>
    </lineage>
</organism>
<reference evidence="16 17" key="1">
    <citation type="submission" date="2010-12" db="EMBL/GenBank/DDBJ databases">
        <title>Complete sequence of Desulfurispirillum indicum S5.</title>
        <authorList>
            <consortium name="US DOE Joint Genome Institute"/>
            <person name="Lucas S."/>
            <person name="Copeland A."/>
            <person name="Lapidus A."/>
            <person name="Cheng J.-F."/>
            <person name="Goodwin L."/>
            <person name="Pitluck S."/>
            <person name="Chertkov O."/>
            <person name="Held B."/>
            <person name="Detter J.C."/>
            <person name="Han C."/>
            <person name="Tapia R."/>
            <person name="Land M."/>
            <person name="Hauser L."/>
            <person name="Kyrpides N."/>
            <person name="Ivanova N."/>
            <person name="Mikhailova N."/>
            <person name="Haggblom M."/>
            <person name="Rauschenbach I."/>
            <person name="Bini E."/>
            <person name="Woyke T."/>
        </authorList>
    </citation>
    <scope>NUCLEOTIDE SEQUENCE [LARGE SCALE GENOMIC DNA]</scope>
    <source>
        <strain evidence="17">ATCC BAA-1389 / DSM 22839 / S5</strain>
    </source>
</reference>
<dbReference type="InParanoid" id="E6W3T2"/>
<dbReference type="GO" id="GO:0005829">
    <property type="term" value="C:cytosol"/>
    <property type="evidence" value="ECO:0007669"/>
    <property type="project" value="TreeGrafter"/>
</dbReference>
<feature type="binding site" evidence="12 13">
    <location>
        <begin position="21"/>
        <end position="23"/>
    </location>
    <ligand>
        <name>substrate</name>
    </ligand>
</feature>
<dbReference type="FunFam" id="3.40.50.1260:FF:000006">
    <property type="entry name" value="Phosphoglycerate kinase"/>
    <property type="match status" value="1"/>
</dbReference>
<dbReference type="STRING" id="653733.Selin_2243"/>
<dbReference type="InterPro" id="IPR036043">
    <property type="entry name" value="Phosphoglycerate_kinase_sf"/>
</dbReference>
<dbReference type="InterPro" id="IPR015824">
    <property type="entry name" value="Phosphoglycerate_kinase_N"/>
</dbReference>
<evidence type="ECO:0000256" key="13">
    <source>
        <dbReference type="PIRSR" id="PIRSR000724-1"/>
    </source>
</evidence>
<dbReference type="HAMAP" id="MF_00145">
    <property type="entry name" value="Phosphoglyc_kinase"/>
    <property type="match status" value="1"/>
</dbReference>
<feature type="binding site" evidence="13">
    <location>
        <position position="118"/>
    </location>
    <ligand>
        <name>(2R)-3-phosphoglycerate</name>
        <dbReference type="ChEBI" id="CHEBI:58272"/>
    </ligand>
</feature>
<dbReference type="GO" id="GO:0006096">
    <property type="term" value="P:glycolytic process"/>
    <property type="evidence" value="ECO:0007669"/>
    <property type="project" value="UniProtKB-UniRule"/>
</dbReference>
<evidence type="ECO:0000256" key="14">
    <source>
        <dbReference type="PIRSR" id="PIRSR000724-2"/>
    </source>
</evidence>
<feature type="binding site" evidence="13">
    <location>
        <position position="36"/>
    </location>
    <ligand>
        <name>(2R)-3-phosphoglycerate</name>
        <dbReference type="ChEBI" id="CHEBI:58272"/>
    </ligand>
</feature>
<comment type="pathway">
    <text evidence="2 12">Carbohydrate degradation; glycolysis; pyruvate from D-glyceraldehyde 3-phosphate: step 2/5.</text>
</comment>
<dbReference type="eggNOG" id="COG0126">
    <property type="taxonomic scope" value="Bacteria"/>
</dbReference>
<evidence type="ECO:0000313" key="17">
    <source>
        <dbReference type="Proteomes" id="UP000002572"/>
    </source>
</evidence>
<dbReference type="FunCoup" id="E6W3T2">
    <property type="interactions" value="445"/>
</dbReference>
<dbReference type="Pfam" id="PF00162">
    <property type="entry name" value="PGK"/>
    <property type="match status" value="1"/>
</dbReference>
<protein>
    <recommendedName>
        <fullName evidence="6 12">Phosphoglycerate kinase</fullName>
        <ecNumber evidence="5 12">2.7.2.3</ecNumber>
    </recommendedName>
</protein>
<dbReference type="PRINTS" id="PR00477">
    <property type="entry name" value="PHGLYCKINASE"/>
</dbReference>
<evidence type="ECO:0000256" key="11">
    <source>
        <dbReference type="ARBA" id="ARBA00023152"/>
    </source>
</evidence>
<dbReference type="PANTHER" id="PTHR11406:SF23">
    <property type="entry name" value="PHOSPHOGLYCERATE KINASE 1, CHLOROPLASTIC-RELATED"/>
    <property type="match status" value="1"/>
</dbReference>
<evidence type="ECO:0000256" key="2">
    <source>
        <dbReference type="ARBA" id="ARBA00004838"/>
    </source>
</evidence>
<keyword evidence="12" id="KW-0963">Cytoplasm</keyword>
<evidence type="ECO:0000256" key="9">
    <source>
        <dbReference type="ARBA" id="ARBA00022777"/>
    </source>
</evidence>
<dbReference type="Proteomes" id="UP000002572">
    <property type="component" value="Chromosome"/>
</dbReference>
<sequence>MAKQSVRDIDFQGKRVFVRVDFNVPIKDGVVQDATRIEAAVPTVEYIAGMGGKVILASHLGRPKGKPDATFSLEPVAAELAKRMGRPVVFVPDCVGPKVVQAVASMRAGDVVLLENTRFYREEEQNDPEFSRKLAESADIYVCDAFGSAHRAHASTAGMTAYIAQRVTGFLMEKELEYLSVRISQAEAPFVAILGGAKVSDKIPVIENLFDKVHHIIIGGAMAYTFLSAQGIRTGKSMVEESMKEYSLQLLATAQRKGVKVHLPVDHVAGREFSEVTEKLITPDAHIPDGYMGLDIGPRTRQAFQEIIAEARTVLWNGPMGVFEWQSFAEGTFAIAAAMANNTAATTIVGGGDSVSAIQQSGLADRVSHISTGGGASLELLSGVDLPGVACLSDK</sequence>
<dbReference type="GO" id="GO:0006094">
    <property type="term" value="P:gluconeogenesis"/>
    <property type="evidence" value="ECO:0007669"/>
    <property type="project" value="TreeGrafter"/>
</dbReference>
<dbReference type="HOGENOM" id="CLU_025427_0_2_0"/>
<evidence type="ECO:0000256" key="3">
    <source>
        <dbReference type="ARBA" id="ARBA00008982"/>
    </source>
</evidence>
<keyword evidence="11 12" id="KW-0324">Glycolysis</keyword>
<dbReference type="PROSITE" id="PS00111">
    <property type="entry name" value="PGLYCERATE_KINASE"/>
    <property type="match status" value="1"/>
</dbReference>
<evidence type="ECO:0000256" key="4">
    <source>
        <dbReference type="ARBA" id="ARBA00011245"/>
    </source>
</evidence>
<evidence type="ECO:0000256" key="15">
    <source>
        <dbReference type="RuleBase" id="RU000532"/>
    </source>
</evidence>
<comment type="subcellular location">
    <subcellularLocation>
        <location evidence="12">Cytoplasm</location>
    </subcellularLocation>
</comment>
<dbReference type="KEGG" id="din:Selin_2243"/>
<dbReference type="InterPro" id="IPR015911">
    <property type="entry name" value="Phosphoglycerate_kinase_CS"/>
</dbReference>
<dbReference type="PIRSF" id="PIRSF000724">
    <property type="entry name" value="Pgk"/>
    <property type="match status" value="1"/>
</dbReference>
<dbReference type="UniPathway" id="UPA00109">
    <property type="reaction ID" value="UER00185"/>
</dbReference>
<evidence type="ECO:0000256" key="5">
    <source>
        <dbReference type="ARBA" id="ARBA00013061"/>
    </source>
</evidence>
<dbReference type="FunFam" id="3.40.50.1260:FF:000003">
    <property type="entry name" value="Phosphoglycerate kinase"/>
    <property type="match status" value="1"/>
</dbReference>
<feature type="binding site" evidence="12 13">
    <location>
        <begin position="59"/>
        <end position="62"/>
    </location>
    <ligand>
        <name>substrate</name>
    </ligand>
</feature>
<feature type="binding site" evidence="12 14">
    <location>
        <begin position="351"/>
        <end position="354"/>
    </location>
    <ligand>
        <name>ATP</name>
        <dbReference type="ChEBI" id="CHEBI:30616"/>
    </ligand>
</feature>
<evidence type="ECO:0000256" key="12">
    <source>
        <dbReference type="HAMAP-Rule" id="MF_00145"/>
    </source>
</evidence>
<feature type="binding site" evidence="12">
    <location>
        <position position="36"/>
    </location>
    <ligand>
        <name>substrate</name>
    </ligand>
</feature>
<evidence type="ECO:0000256" key="6">
    <source>
        <dbReference type="ARBA" id="ARBA00016471"/>
    </source>
</evidence>
<dbReference type="InterPro" id="IPR001576">
    <property type="entry name" value="Phosphoglycerate_kinase"/>
</dbReference>
<evidence type="ECO:0000313" key="16">
    <source>
        <dbReference type="EMBL" id="ADU66963.1"/>
    </source>
</evidence>
<accession>E6W3T2</accession>
<comment type="subunit">
    <text evidence="4 12">Monomer.</text>
</comment>
<keyword evidence="17" id="KW-1185">Reference proteome</keyword>
<feature type="binding site" evidence="12 14">
    <location>
        <position position="293"/>
    </location>
    <ligand>
        <name>ATP</name>
        <dbReference type="ChEBI" id="CHEBI:30616"/>
    </ligand>
</feature>
<gene>
    <name evidence="12" type="primary">pgk</name>
    <name evidence="16" type="ordered locus">Selin_2243</name>
</gene>
<keyword evidence="9 12" id="KW-0418">Kinase</keyword>
<feature type="binding site" evidence="12">
    <location>
        <position position="118"/>
    </location>
    <ligand>
        <name>substrate</name>
    </ligand>
</feature>
<evidence type="ECO:0000256" key="7">
    <source>
        <dbReference type="ARBA" id="ARBA00022679"/>
    </source>
</evidence>
<dbReference type="CDD" id="cd00318">
    <property type="entry name" value="Phosphoglycerate_kinase"/>
    <property type="match status" value="1"/>
</dbReference>
<dbReference type="GO" id="GO:0004618">
    <property type="term" value="F:phosphoglycerate kinase activity"/>
    <property type="evidence" value="ECO:0007669"/>
    <property type="project" value="UniProtKB-UniRule"/>
</dbReference>
<evidence type="ECO:0000256" key="1">
    <source>
        <dbReference type="ARBA" id="ARBA00000642"/>
    </source>
</evidence>
<dbReference type="OrthoDB" id="9808460at2"/>
<name>E6W3T2_DESIS</name>
<dbReference type="EMBL" id="CP002432">
    <property type="protein sequence ID" value="ADU66963.1"/>
    <property type="molecule type" value="Genomic_DNA"/>
</dbReference>
<comment type="catalytic activity">
    <reaction evidence="1 12 15">
        <text>(2R)-3-phosphoglycerate + ATP = (2R)-3-phospho-glyceroyl phosphate + ADP</text>
        <dbReference type="Rhea" id="RHEA:14801"/>
        <dbReference type="ChEBI" id="CHEBI:30616"/>
        <dbReference type="ChEBI" id="CHEBI:57604"/>
        <dbReference type="ChEBI" id="CHEBI:58272"/>
        <dbReference type="ChEBI" id="CHEBI:456216"/>
        <dbReference type="EC" id="2.7.2.3"/>
    </reaction>
</comment>